<dbReference type="PANTHER" id="PTHR13650">
    <property type="entry name" value="SPATACSIN"/>
    <property type="match status" value="1"/>
</dbReference>
<proteinExistence type="predicted"/>
<dbReference type="GO" id="GO:0045202">
    <property type="term" value="C:synapse"/>
    <property type="evidence" value="ECO:0007669"/>
    <property type="project" value="TreeGrafter"/>
</dbReference>
<keyword evidence="1" id="KW-0472">Membrane</keyword>
<gene>
    <name evidence="3" type="ORF">SPHA_59555</name>
</gene>
<feature type="transmembrane region" description="Helical" evidence="1">
    <location>
        <begin position="1728"/>
        <end position="1749"/>
    </location>
</feature>
<dbReference type="GO" id="GO:0030424">
    <property type="term" value="C:axon"/>
    <property type="evidence" value="ECO:0007669"/>
    <property type="project" value="TreeGrafter"/>
</dbReference>
<organism evidence="3 4">
    <name type="scientific">Acanthosepion pharaonis</name>
    <name type="common">Pharaoh cuttlefish</name>
    <name type="synonym">Sepia pharaonis</name>
    <dbReference type="NCBI Taxonomy" id="158019"/>
    <lineage>
        <taxon>Eukaryota</taxon>
        <taxon>Metazoa</taxon>
        <taxon>Spiralia</taxon>
        <taxon>Lophotrochozoa</taxon>
        <taxon>Mollusca</taxon>
        <taxon>Cephalopoda</taxon>
        <taxon>Coleoidea</taxon>
        <taxon>Decapodiformes</taxon>
        <taxon>Sepiida</taxon>
        <taxon>Sepiina</taxon>
        <taxon>Sepiidae</taxon>
        <taxon>Acanthosepion</taxon>
    </lineage>
</organism>
<feature type="transmembrane region" description="Helical" evidence="1">
    <location>
        <begin position="1554"/>
        <end position="1581"/>
    </location>
</feature>
<reference evidence="3" key="1">
    <citation type="submission" date="2021-01" db="EMBL/GenBank/DDBJ databases">
        <authorList>
            <person name="Li R."/>
            <person name="Bekaert M."/>
        </authorList>
    </citation>
    <scope>NUCLEOTIDE SEQUENCE</scope>
    <source>
        <strain evidence="3">Farmed</strain>
    </source>
</reference>
<dbReference type="GO" id="GO:0008088">
    <property type="term" value="P:axo-dendritic transport"/>
    <property type="evidence" value="ECO:0007669"/>
    <property type="project" value="TreeGrafter"/>
</dbReference>
<evidence type="ECO:0000313" key="4">
    <source>
        <dbReference type="Proteomes" id="UP000597762"/>
    </source>
</evidence>
<evidence type="ECO:0000256" key="1">
    <source>
        <dbReference type="SAM" id="Phobius"/>
    </source>
</evidence>
<feature type="transmembrane region" description="Helical" evidence="1">
    <location>
        <begin position="1789"/>
        <end position="1810"/>
    </location>
</feature>
<dbReference type="GO" id="GO:0007268">
    <property type="term" value="P:chemical synaptic transmission"/>
    <property type="evidence" value="ECO:0007669"/>
    <property type="project" value="TreeGrafter"/>
</dbReference>
<name>A0A812DTK0_ACAPH</name>
<keyword evidence="4" id="KW-1185">Reference proteome</keyword>
<feature type="domain" description="Spatacsin C-terminal" evidence="2">
    <location>
        <begin position="2050"/>
        <end position="2338"/>
    </location>
</feature>
<dbReference type="EMBL" id="CAHIKZ030004123">
    <property type="protein sequence ID" value="CAE1307540.1"/>
    <property type="molecule type" value="Genomic_DNA"/>
</dbReference>
<evidence type="ECO:0000259" key="2">
    <source>
        <dbReference type="Pfam" id="PF14649"/>
    </source>
</evidence>
<accession>A0A812DTK0</accession>
<dbReference type="InterPro" id="IPR028107">
    <property type="entry name" value="Spatacsin_C_dom"/>
</dbReference>
<dbReference type="Proteomes" id="UP000597762">
    <property type="component" value="Unassembled WGS sequence"/>
</dbReference>
<dbReference type="InterPro" id="IPR028103">
    <property type="entry name" value="Spatacsin"/>
</dbReference>
<dbReference type="GO" id="GO:0007409">
    <property type="term" value="P:axonogenesis"/>
    <property type="evidence" value="ECO:0007669"/>
    <property type="project" value="TreeGrafter"/>
</dbReference>
<feature type="transmembrane region" description="Helical" evidence="1">
    <location>
        <begin position="1623"/>
        <end position="1646"/>
    </location>
</feature>
<feature type="transmembrane region" description="Helical" evidence="1">
    <location>
        <begin position="1593"/>
        <end position="1611"/>
    </location>
</feature>
<feature type="transmembrane region" description="Helical" evidence="1">
    <location>
        <begin position="1701"/>
        <end position="1722"/>
    </location>
</feature>
<dbReference type="GO" id="GO:0048489">
    <property type="term" value="P:synaptic vesicle transport"/>
    <property type="evidence" value="ECO:0007669"/>
    <property type="project" value="TreeGrafter"/>
</dbReference>
<dbReference type="GO" id="GO:0030425">
    <property type="term" value="C:dendrite"/>
    <property type="evidence" value="ECO:0007669"/>
    <property type="project" value="TreeGrafter"/>
</dbReference>
<dbReference type="OrthoDB" id="2018754at2759"/>
<keyword evidence="1" id="KW-0812">Transmembrane</keyword>
<comment type="caution">
    <text evidence="3">The sequence shown here is derived from an EMBL/GenBank/DDBJ whole genome shotgun (WGS) entry which is preliminary data.</text>
</comment>
<protein>
    <submittedName>
        <fullName evidence="3">SPG11</fullName>
    </submittedName>
</protein>
<feature type="transmembrane region" description="Helical" evidence="1">
    <location>
        <begin position="1854"/>
        <end position="1875"/>
    </location>
</feature>
<dbReference type="Pfam" id="PF14649">
    <property type="entry name" value="Spatacsin_C"/>
    <property type="match status" value="1"/>
</dbReference>
<dbReference type="PANTHER" id="PTHR13650:SF0">
    <property type="entry name" value="SPATACSIN"/>
    <property type="match status" value="1"/>
</dbReference>
<sequence>MAEQQSLFFAQQLLGVMLNHLYCLLNDAVSVQNLQPDNIPDDEQDETDQAMDIVMDYISNVRSYMTTLGQKRQNTVDEDDVPSGMNHSIVSIDQESSSNWPDMDVMDAIEDGIRRNIVPVVQDYLLQQNLPHLAQLSEVFRLGLLRSIEYLQRGQFDDASLLISNLGFSPNEKYWSFAQYTNDHALRDCILNYLSKTGEEKEIVTYFCKLQEAYNCASFERVKENLLPLSGWKGLDPVAACMTISASQYDLRSSCGEISPDQQHIPASLNNNRYCDVLLDWLLSWSTDVQQLVLLDAQMTSQSCSVQYPDIPNHVMWEYLVSHNRIDAALNWLSEHIALKKDEDSPDDTLSYQQILHTVKTSATSYLRELIYMQLARNGILDSSVPTGKFGRFLQLLCQLGGVLKIPSPVSHIDNIYIELHHFHQDFIAYCTENRFGYLLWKYCEKNQITPKQLSLQLFDDHHIMWIKMFQNFYSLSLNPYDISPMYEASLANAGVVWNLRESTVAGLVQQGHVLAALATTLYGNDLLTSMTSSLGVPDPFQGIDMDTLEDSLLQFPRLHDALFPTSIKKASQYDITVYQLLRGNSPFDPARLFGWHSTNTVAGEDSLKVMPHFSLPELMSKYAQPEGIQFTYYLRQGRPTFAFCSFVSEEFTHGTVLASHRIQAACWIATKIGVKSFYQPQIAASCSAFIEMLGGNSILLRLLVDVGNKVVTHKNAKLMSWGGGIQWRKDYCKQHEEETGRLLMACFKQRGDCASELLHQLEDAIMLKLEEEDVSPFSFEAGHMWTLSVLLCIQLHLPYPTKYLEICASTNNWLPFLWFAQLHQYPKEQLHQMVSWFPNSHLRDHIFYVLNNAQNRFLAELAMPPTGDDTKRPRSFRSGFYSRLGMSKSLDTTQSSSDEEEDTLSLASFKNENKDTDLEFELKSESAADDVFRVIFSAQATKSVWKSLLAHGIALRNPLFTELAACQKDANILSCLCGWLLSVMDPPRHTQFLNQHSHIVTKWNLDHLRELLEIFLNNNWISNLATGFAIFQMDTPLALFLKFLSCCLEKHNYSECHSLLEQFKHSLLSKPKGERTSVSQMPPSFCMIGDLHWQEHTCQCLVRHLLASLLNIYDILQLLKYLHHCNIASVFTSLPGLNYGQLLKVAQILHENQLSISFHLFLVSDQKLLTSQLEPLVTNIVSKKLYDHARMLCEFAKISHEDVTMKEVVNEKEELQKSHAWLSELVRINFWKECLNKFTEHGVSPMKIVQFYLNEIKKCQNGSSNMNEQAIMYELCVKSLLDAPDPSGNLYANTVNELTHKMWYCRIMARVPKIERIPSLVAPIDEMFVGLEEIPPSHLKTSALKTELLQHGKMPNISQKPSEFSDSEQRALSLLIGELLDEARLSDCCRIAAEFYFYSQDLAIILTCIRLSIGSISVDEIVPEIKQLLSQSADINMNTTTGFSRQLSNGASLFRLSNGTEHFPLSLYLFSLPLSPSLYLFSPPSLSPSLSVFPLSLCLFFPSLPSISVFPSLSLFCFSPSFFPSLSVFPLSLFSPLSCFSPSLSPPLSVSPLCFSPLSLCFSPLYLFSPLSPFCFYLFFPLSLCFSPPLYLFFPLSLYLFFPLSLYLFFPLSLSVFPSLSICFFPLSLSVFPLSLSVFPSLSVFSPLSLSVFPSLYLFSPLSPVFPLSLSVFPSLSICFPPLSLSVFPPSLSICFSLSLYLFFPPLSISFFFPLSLYLFFPLSLYLFFPLSLYLFFPLSLSVFPSICFPPSLSLFPLSLFFPSLSILFSPFLPLFSPFSLSVFPLSLYLSSLPSLSLSLSLLLSLSPLSPYLSQILSPYLSSFSLLALLPSLFLSLSFSLSPSVSLSLSLSLFLSLSPLSLFFVLSLLLFSLFSSLSLSFLLSPSLSFLLLSPFLGSLTGVGNLTLTPEQEQKITIMEQLYGLCVQGKQCCRRVLTAKKIALVLGRKYEFVITSDEFTILEMLLKVENSVRFHLAKEFLATSTVTDTQLAGFLADAILKSLKICAAELRSPDSNSPTAVEHDLIFNPIGPAGGDSQQFLQLCQDPSRLGDRLLDAVASLASDTNPDVLTVQTQLLILAHRCHTAACNMEGISNVLRAARVLNQCLSQAEEFPLMIQLLTGVGRFNEMTYIFDALKQHHQFELLLRKGMEKEDQLKVAILDYLKRFHANDSDSYTMVAINFTMFREIGQMLEELAQKNLVILKRKPLVNSAEVETTLHKIHQYFSDASESYMKDNILRHAEYCVRQARLVRLQLDLLSSGIHVINLTPEDAVNFIIQHPKFSEALVVSEAYNKTAVWGEALCNRLIIHGDFRYLQDLKAYIRLNPALIIDTIDRYKQLPQKPSQCEGNLKKLLLYCKDLRLQYQIARELGLKDFLSQLETGHNSAYIMDIAASRGSAHFAF</sequence>
<feature type="transmembrane region" description="Helical" evidence="1">
    <location>
        <begin position="1666"/>
        <end position="1689"/>
    </location>
</feature>
<evidence type="ECO:0000313" key="3">
    <source>
        <dbReference type="EMBL" id="CAE1307540.1"/>
    </source>
</evidence>
<keyword evidence="1" id="KW-1133">Transmembrane helix</keyword>
<dbReference type="GO" id="GO:0005737">
    <property type="term" value="C:cytoplasm"/>
    <property type="evidence" value="ECO:0007669"/>
    <property type="project" value="TreeGrafter"/>
</dbReference>